<dbReference type="OrthoDB" id="4411839at2"/>
<comment type="pathway">
    <text evidence="2">Carotenoid biosynthesis.</text>
</comment>
<dbReference type="GO" id="GO:0045436">
    <property type="term" value="F:lycopene beta cyclase activity"/>
    <property type="evidence" value="ECO:0007669"/>
    <property type="project" value="UniProtKB-ARBA"/>
</dbReference>
<dbReference type="EMBL" id="CP039247">
    <property type="protein sequence ID" value="QCB29243.1"/>
    <property type="molecule type" value="Genomic_DNA"/>
</dbReference>
<keyword evidence="11" id="KW-1185">Reference proteome</keyword>
<dbReference type="GO" id="GO:0016117">
    <property type="term" value="P:carotenoid biosynthetic process"/>
    <property type="evidence" value="ECO:0007669"/>
    <property type="project" value="UniProtKB-KW"/>
</dbReference>
<keyword evidence="4" id="KW-0125">Carotenoid biosynthesis</keyword>
<dbReference type="Proteomes" id="UP000296352">
    <property type="component" value="Chromosome"/>
</dbReference>
<evidence type="ECO:0000256" key="8">
    <source>
        <dbReference type="SAM" id="Phobius"/>
    </source>
</evidence>
<reference evidence="10 11" key="1">
    <citation type="submission" date="2019-04" db="EMBL/GenBank/DDBJ databases">
        <title>Corynebacterium endometrii sp. nov., isolated from the uterus of a cow with endometritis.</title>
        <authorList>
            <person name="Ballas P."/>
            <person name="Ruckert C."/>
            <person name="Wagener K."/>
            <person name="Drillich M."/>
            <person name="Kaempfer P."/>
            <person name="Busse H.-J."/>
            <person name="Ehling-Schulz M."/>
        </authorList>
    </citation>
    <scope>NUCLEOTIDE SEQUENCE [LARGE SCALE GENOMIC DNA]</scope>
    <source>
        <strain evidence="10 11">LMM-1653</strain>
    </source>
</reference>
<dbReference type="AlphaFoldDB" id="A0A4P7QHU2"/>
<sequence length="106" mass="11656">MTYVLISLPFLALALVLWVVRGRTYPGWIATTALVMAVVVVLTAIFDNLMIWAGLVGYGDAQNLGIYLGLVPIEDFFYSIFVVLVVAAFWDGRKLTSTTRTGADHD</sequence>
<protein>
    <recommendedName>
        <fullName evidence="9">Lycopene cyclase domain-containing protein</fullName>
    </recommendedName>
</protein>
<dbReference type="KEGG" id="cee:CENDO_09945"/>
<dbReference type="Pfam" id="PF18916">
    <property type="entry name" value="Lycopene_cyc"/>
    <property type="match status" value="1"/>
</dbReference>
<keyword evidence="6 8" id="KW-0472">Membrane</keyword>
<dbReference type="GO" id="GO:0016872">
    <property type="term" value="F:intramolecular lyase activity"/>
    <property type="evidence" value="ECO:0007669"/>
    <property type="project" value="InterPro"/>
</dbReference>
<keyword evidence="3 8" id="KW-0812">Transmembrane</keyword>
<feature type="domain" description="Lycopene cyclase" evidence="9">
    <location>
        <begin position="2"/>
        <end position="89"/>
    </location>
</feature>
<name>A0A4P7QHU2_9CORY</name>
<organism evidence="10 11">
    <name type="scientific">Corynebacterium endometrii</name>
    <dbReference type="NCBI Taxonomy" id="2488819"/>
    <lineage>
        <taxon>Bacteria</taxon>
        <taxon>Bacillati</taxon>
        <taxon>Actinomycetota</taxon>
        <taxon>Actinomycetes</taxon>
        <taxon>Mycobacteriales</taxon>
        <taxon>Corynebacteriaceae</taxon>
        <taxon>Corynebacterium</taxon>
    </lineage>
</organism>
<proteinExistence type="predicted"/>
<evidence type="ECO:0000256" key="7">
    <source>
        <dbReference type="ARBA" id="ARBA00023235"/>
    </source>
</evidence>
<keyword evidence="5 8" id="KW-1133">Transmembrane helix</keyword>
<evidence type="ECO:0000313" key="11">
    <source>
        <dbReference type="Proteomes" id="UP000296352"/>
    </source>
</evidence>
<evidence type="ECO:0000256" key="5">
    <source>
        <dbReference type="ARBA" id="ARBA00022989"/>
    </source>
</evidence>
<feature type="transmembrane region" description="Helical" evidence="8">
    <location>
        <begin position="32"/>
        <end position="55"/>
    </location>
</feature>
<dbReference type="NCBIfam" id="TIGR03462">
    <property type="entry name" value="CarR_dom_SF"/>
    <property type="match status" value="1"/>
</dbReference>
<dbReference type="InterPro" id="IPR017825">
    <property type="entry name" value="Lycopene_cyclase_dom"/>
</dbReference>
<evidence type="ECO:0000259" key="9">
    <source>
        <dbReference type="Pfam" id="PF18916"/>
    </source>
</evidence>
<gene>
    <name evidence="10" type="ORF">CENDO_09945</name>
</gene>
<evidence type="ECO:0000313" key="10">
    <source>
        <dbReference type="EMBL" id="QCB29243.1"/>
    </source>
</evidence>
<dbReference type="GO" id="GO:0016020">
    <property type="term" value="C:membrane"/>
    <property type="evidence" value="ECO:0007669"/>
    <property type="project" value="UniProtKB-SubCell"/>
</dbReference>
<evidence type="ECO:0000256" key="6">
    <source>
        <dbReference type="ARBA" id="ARBA00023136"/>
    </source>
</evidence>
<evidence type="ECO:0000256" key="2">
    <source>
        <dbReference type="ARBA" id="ARBA00004829"/>
    </source>
</evidence>
<keyword evidence="7" id="KW-0413">Isomerase</keyword>
<evidence type="ECO:0000256" key="1">
    <source>
        <dbReference type="ARBA" id="ARBA00004141"/>
    </source>
</evidence>
<dbReference type="RefSeq" id="WP_136141853.1">
    <property type="nucleotide sequence ID" value="NZ_CP039247.1"/>
</dbReference>
<feature type="transmembrane region" description="Helical" evidence="8">
    <location>
        <begin position="67"/>
        <end position="90"/>
    </location>
</feature>
<accession>A0A4P7QHU2</accession>
<evidence type="ECO:0000256" key="3">
    <source>
        <dbReference type="ARBA" id="ARBA00022692"/>
    </source>
</evidence>
<evidence type="ECO:0000256" key="4">
    <source>
        <dbReference type="ARBA" id="ARBA00022746"/>
    </source>
</evidence>
<comment type="subcellular location">
    <subcellularLocation>
        <location evidence="1">Membrane</location>
        <topology evidence="1">Multi-pass membrane protein</topology>
    </subcellularLocation>
</comment>